<dbReference type="RefSeq" id="WP_294564602.1">
    <property type="nucleotide sequence ID" value="NZ_CADCTE010000039.1"/>
</dbReference>
<dbReference type="EMBL" id="CADCTE010000039">
    <property type="protein sequence ID" value="CAA9221122.1"/>
    <property type="molecule type" value="Genomic_DNA"/>
</dbReference>
<proteinExistence type="predicted"/>
<organism evidence="1">
    <name type="scientific">uncultured Arthrobacter sp</name>
    <dbReference type="NCBI Taxonomy" id="114050"/>
    <lineage>
        <taxon>Bacteria</taxon>
        <taxon>Bacillati</taxon>
        <taxon>Actinomycetota</taxon>
        <taxon>Actinomycetes</taxon>
        <taxon>Micrococcales</taxon>
        <taxon>Micrococcaceae</taxon>
        <taxon>Arthrobacter</taxon>
        <taxon>environmental samples</taxon>
    </lineage>
</organism>
<reference evidence="1" key="1">
    <citation type="submission" date="2020-02" db="EMBL/GenBank/DDBJ databases">
        <authorList>
            <person name="Meier V. D."/>
        </authorList>
    </citation>
    <scope>NUCLEOTIDE SEQUENCE</scope>
    <source>
        <strain evidence="1">AVDCRST_MAG83</strain>
    </source>
</reference>
<evidence type="ECO:0000313" key="1">
    <source>
        <dbReference type="EMBL" id="CAA9221122.1"/>
    </source>
</evidence>
<name>A0A6J4HCZ6_9MICC</name>
<sequence>MRVEISRSGGFAGMTRTWSLEVSPAEAEERWLPLADRAAEAPQEEESRRERDQRDRYVYHIVIGYQEVTLPESRLDEPWKELIERARRGSTG</sequence>
<dbReference type="Pfam" id="PF20242">
    <property type="entry name" value="Emfourin"/>
    <property type="match status" value="1"/>
</dbReference>
<dbReference type="InterPro" id="IPR049457">
    <property type="entry name" value="Emfourin"/>
</dbReference>
<gene>
    <name evidence="1" type="ORF">AVDCRST_MAG83-603</name>
</gene>
<accession>A0A6J4HCZ6</accession>
<dbReference type="AlphaFoldDB" id="A0A6J4HCZ6"/>
<protein>
    <submittedName>
        <fullName evidence="1">Uncharacterized protein</fullName>
    </submittedName>
</protein>